<dbReference type="Gene3D" id="3.30.160.60">
    <property type="entry name" value="Classic Zinc Finger"/>
    <property type="match status" value="3"/>
</dbReference>
<dbReference type="Proteomes" id="UP000008909">
    <property type="component" value="Unassembled WGS sequence"/>
</dbReference>
<evidence type="ECO:0000259" key="7">
    <source>
        <dbReference type="PROSITE" id="PS50157"/>
    </source>
</evidence>
<dbReference type="SMART" id="SM00355">
    <property type="entry name" value="ZnF_C2H2"/>
    <property type="match status" value="4"/>
</dbReference>
<dbReference type="Pfam" id="PF13894">
    <property type="entry name" value="zf-C2H2_4"/>
    <property type="match status" value="2"/>
</dbReference>
<dbReference type="PROSITE" id="PS50157">
    <property type="entry name" value="ZINC_FINGER_C2H2_2"/>
    <property type="match status" value="4"/>
</dbReference>
<organism evidence="8 9">
    <name type="scientific">Clonorchis sinensis</name>
    <name type="common">Chinese liver fluke</name>
    <dbReference type="NCBI Taxonomy" id="79923"/>
    <lineage>
        <taxon>Eukaryota</taxon>
        <taxon>Metazoa</taxon>
        <taxon>Spiralia</taxon>
        <taxon>Lophotrochozoa</taxon>
        <taxon>Platyhelminthes</taxon>
        <taxon>Trematoda</taxon>
        <taxon>Digenea</taxon>
        <taxon>Opisthorchiida</taxon>
        <taxon>Opisthorchiata</taxon>
        <taxon>Opisthorchiidae</taxon>
        <taxon>Clonorchis</taxon>
    </lineage>
</organism>
<evidence type="ECO:0000256" key="4">
    <source>
        <dbReference type="ARBA" id="ARBA00022833"/>
    </source>
</evidence>
<protein>
    <submittedName>
        <fullName evidence="8">Zinc finger and BTB domain-containing protein 49</fullName>
    </submittedName>
</protein>
<dbReference type="EMBL" id="DF143885">
    <property type="protein sequence ID" value="GAA41149.2"/>
    <property type="molecule type" value="Genomic_DNA"/>
</dbReference>
<evidence type="ECO:0000313" key="9">
    <source>
        <dbReference type="Proteomes" id="UP000008909"/>
    </source>
</evidence>
<dbReference type="PANTHER" id="PTHR23226">
    <property type="entry name" value="ZINC FINGER AND SCAN DOMAIN-CONTAINING"/>
    <property type="match status" value="1"/>
</dbReference>
<keyword evidence="9" id="KW-1185">Reference proteome</keyword>
<keyword evidence="2" id="KW-0677">Repeat</keyword>
<feature type="region of interest" description="Disordered" evidence="6">
    <location>
        <begin position="116"/>
        <end position="142"/>
    </location>
</feature>
<evidence type="ECO:0000256" key="6">
    <source>
        <dbReference type="SAM" id="MobiDB-lite"/>
    </source>
</evidence>
<dbReference type="GO" id="GO:0008270">
    <property type="term" value="F:zinc ion binding"/>
    <property type="evidence" value="ECO:0007669"/>
    <property type="project" value="UniProtKB-KW"/>
</dbReference>
<evidence type="ECO:0000256" key="2">
    <source>
        <dbReference type="ARBA" id="ARBA00022737"/>
    </source>
</evidence>
<dbReference type="AlphaFoldDB" id="H2KTD5"/>
<evidence type="ECO:0000256" key="3">
    <source>
        <dbReference type="ARBA" id="ARBA00022771"/>
    </source>
</evidence>
<feature type="domain" description="C2H2-type" evidence="7">
    <location>
        <begin position="65"/>
        <end position="92"/>
    </location>
</feature>
<dbReference type="Pfam" id="PF00096">
    <property type="entry name" value="zf-C2H2"/>
    <property type="match status" value="1"/>
</dbReference>
<feature type="domain" description="C2H2-type" evidence="7">
    <location>
        <begin position="93"/>
        <end position="121"/>
    </location>
</feature>
<keyword evidence="1" id="KW-0479">Metal-binding</keyword>
<proteinExistence type="predicted"/>
<keyword evidence="4" id="KW-0862">Zinc</keyword>
<name>H2KTD5_CLOSI</name>
<evidence type="ECO:0000256" key="5">
    <source>
        <dbReference type="PROSITE-ProRule" id="PRU00042"/>
    </source>
</evidence>
<sequence length="467" mass="53088">MILWSGVSGTQCKFLMSERGAPVHNTEVSLRAKDNCNSTKHSRIAVKTPPLLNTISGRTNPHKVYVCPVCSKPFAHFSRALQHQTAHSSERDFRCRLCTKSFKHLDKLLIHMRTKHEGTADVPTKTPSKQVRESEEKGNPCPECGKPFASWNVLQQHQKSVHGRQIQHICDSCGDSFTRLSNLKRHIKSVHENESRFRCERCGDLFTRTIIPPAVFLVTSSWHPLGGLLQEKDGYNTSQVIPGELAAAWIEKWVSLSIYLYLQASRNFIPPTNRTYIFPSPMSCYEGESILLTYSETSLVTWHILVALSRSTVLLKAKYMQGSLRRSGEPGGAIEERLQLLVEPVRMSRKQNQPPYKFHSRSWNVQILLERCEGQTARLQRMMDTGETKLVAHSEEPPISGVLLKLAKPDTRRRAGRRCAYPSICELEEPHNYEIKQEKFMRKILERNTAEPAVLSRSALRPAPKAN</sequence>
<dbReference type="InterPro" id="IPR036236">
    <property type="entry name" value="Znf_C2H2_sf"/>
</dbReference>
<evidence type="ECO:0000256" key="1">
    <source>
        <dbReference type="ARBA" id="ARBA00022723"/>
    </source>
</evidence>
<feature type="domain" description="C2H2-type" evidence="7">
    <location>
        <begin position="139"/>
        <end position="167"/>
    </location>
</feature>
<dbReference type="InterPro" id="IPR013087">
    <property type="entry name" value="Znf_C2H2_type"/>
</dbReference>
<feature type="domain" description="C2H2-type" evidence="7">
    <location>
        <begin position="168"/>
        <end position="196"/>
    </location>
</feature>
<accession>H2KTD5</accession>
<dbReference type="SUPFAM" id="SSF57667">
    <property type="entry name" value="beta-beta-alpha zinc fingers"/>
    <property type="match status" value="2"/>
</dbReference>
<dbReference type="PROSITE" id="PS00028">
    <property type="entry name" value="ZINC_FINGER_C2H2_1"/>
    <property type="match status" value="4"/>
</dbReference>
<evidence type="ECO:0000313" key="8">
    <source>
        <dbReference type="EMBL" id="GAA41149.2"/>
    </source>
</evidence>
<keyword evidence="3 5" id="KW-0863">Zinc-finger</keyword>
<gene>
    <name evidence="8" type="ORF">CLF_102313</name>
</gene>
<reference evidence="8" key="1">
    <citation type="journal article" date="2011" name="Genome Biol.">
        <title>The draft genome of the carcinogenic human liver fluke Clonorchis sinensis.</title>
        <authorList>
            <person name="Wang X."/>
            <person name="Chen W."/>
            <person name="Huang Y."/>
            <person name="Sun J."/>
            <person name="Men J."/>
            <person name="Liu H."/>
            <person name="Luo F."/>
            <person name="Guo L."/>
            <person name="Lv X."/>
            <person name="Deng C."/>
            <person name="Zhou C."/>
            <person name="Fan Y."/>
            <person name="Li X."/>
            <person name="Huang L."/>
            <person name="Hu Y."/>
            <person name="Liang C."/>
            <person name="Hu X."/>
            <person name="Xu J."/>
            <person name="Yu X."/>
        </authorList>
    </citation>
    <scope>NUCLEOTIDE SEQUENCE [LARGE SCALE GENOMIC DNA]</scope>
    <source>
        <strain evidence="8">Henan</strain>
    </source>
</reference>